<evidence type="ECO:0000259" key="7">
    <source>
        <dbReference type="PROSITE" id="PS50011"/>
    </source>
</evidence>
<dbReference type="Gene3D" id="3.30.200.20">
    <property type="entry name" value="Phosphorylase Kinase, domain 1"/>
    <property type="match status" value="1"/>
</dbReference>
<keyword evidence="3 6" id="KW-0547">Nucleotide-binding</keyword>
<dbReference type="PANTHER" id="PTHR24351">
    <property type="entry name" value="RIBOSOMAL PROTEIN S6 KINASE"/>
    <property type="match status" value="1"/>
</dbReference>
<sequence>MEFYRDFYQNLENSYEVDNQPDKIPEMPTVLAEKTGVSDQDLDADMKREVITPKDFENLKVLGSGGFGKVLLVRKKSRHCCGKLFAMKIIKKNQISDGNFFIEHTKAKAERDILVQIKHPFIVHLYFAFQSTKKLYLVIDFCSGGDFFNLLEGKRNSILEEDSARYSILFHGRVA</sequence>
<dbReference type="GO" id="GO:0004674">
    <property type="term" value="F:protein serine/threonine kinase activity"/>
    <property type="evidence" value="ECO:0007669"/>
    <property type="project" value="UniProtKB-KW"/>
</dbReference>
<dbReference type="Pfam" id="PF00069">
    <property type="entry name" value="Pkinase"/>
    <property type="match status" value="1"/>
</dbReference>
<dbReference type="InterPro" id="IPR000719">
    <property type="entry name" value="Prot_kinase_dom"/>
</dbReference>
<reference evidence="8" key="1">
    <citation type="submission" date="2020-07" db="EMBL/GenBank/DDBJ databases">
        <title>Multicomponent nature underlies the extraordinary mechanical properties of spider dragline silk.</title>
        <authorList>
            <person name="Kono N."/>
            <person name="Nakamura H."/>
            <person name="Mori M."/>
            <person name="Yoshida Y."/>
            <person name="Ohtoshi R."/>
            <person name="Malay A.D."/>
            <person name="Moran D.A.P."/>
            <person name="Tomita M."/>
            <person name="Numata K."/>
            <person name="Arakawa K."/>
        </authorList>
    </citation>
    <scope>NUCLEOTIDE SEQUENCE</scope>
</reference>
<keyword evidence="4 8" id="KW-0418">Kinase</keyword>
<evidence type="ECO:0000256" key="2">
    <source>
        <dbReference type="ARBA" id="ARBA00022679"/>
    </source>
</evidence>
<gene>
    <name evidence="8" type="primary">RPS6KA6</name>
    <name evidence="8" type="ORF">TNCT_107211</name>
</gene>
<evidence type="ECO:0000256" key="4">
    <source>
        <dbReference type="ARBA" id="ARBA00022777"/>
    </source>
</evidence>
<name>A0A8X6FZH3_TRICU</name>
<feature type="binding site" evidence="6">
    <location>
        <position position="92"/>
    </location>
    <ligand>
        <name>ATP</name>
        <dbReference type="ChEBI" id="CHEBI:30616"/>
    </ligand>
</feature>
<feature type="domain" description="Protein kinase" evidence="7">
    <location>
        <begin position="56"/>
        <end position="175"/>
    </location>
</feature>
<comment type="caution">
    <text evidence="8">The sequence shown here is derived from an EMBL/GenBank/DDBJ whole genome shotgun (WGS) entry which is preliminary data.</text>
</comment>
<keyword evidence="2" id="KW-0808">Transferase</keyword>
<dbReference type="AlphaFoldDB" id="A0A8X6FZH3"/>
<accession>A0A8X6FZH3</accession>
<dbReference type="SMART" id="SM00220">
    <property type="entry name" value="S_TKc"/>
    <property type="match status" value="1"/>
</dbReference>
<dbReference type="PROSITE" id="PS00107">
    <property type="entry name" value="PROTEIN_KINASE_ATP"/>
    <property type="match status" value="1"/>
</dbReference>
<organism evidence="8 9">
    <name type="scientific">Trichonephila clavata</name>
    <name type="common">Joro spider</name>
    <name type="synonym">Nephila clavata</name>
    <dbReference type="NCBI Taxonomy" id="2740835"/>
    <lineage>
        <taxon>Eukaryota</taxon>
        <taxon>Metazoa</taxon>
        <taxon>Ecdysozoa</taxon>
        <taxon>Arthropoda</taxon>
        <taxon>Chelicerata</taxon>
        <taxon>Arachnida</taxon>
        <taxon>Araneae</taxon>
        <taxon>Araneomorphae</taxon>
        <taxon>Entelegynae</taxon>
        <taxon>Araneoidea</taxon>
        <taxon>Nephilidae</taxon>
        <taxon>Trichonephila</taxon>
    </lineage>
</organism>
<evidence type="ECO:0000256" key="1">
    <source>
        <dbReference type="ARBA" id="ARBA00022527"/>
    </source>
</evidence>
<keyword evidence="5 6" id="KW-0067">ATP-binding</keyword>
<dbReference type="Proteomes" id="UP000887116">
    <property type="component" value="Unassembled WGS sequence"/>
</dbReference>
<dbReference type="PROSITE" id="PS50011">
    <property type="entry name" value="PROTEIN_KINASE_DOM"/>
    <property type="match status" value="1"/>
</dbReference>
<dbReference type="SUPFAM" id="SSF56112">
    <property type="entry name" value="Protein kinase-like (PK-like)"/>
    <property type="match status" value="1"/>
</dbReference>
<evidence type="ECO:0000256" key="5">
    <source>
        <dbReference type="ARBA" id="ARBA00022840"/>
    </source>
</evidence>
<evidence type="ECO:0000313" key="8">
    <source>
        <dbReference type="EMBL" id="GFQ92198.1"/>
    </source>
</evidence>
<evidence type="ECO:0000313" key="9">
    <source>
        <dbReference type="Proteomes" id="UP000887116"/>
    </source>
</evidence>
<dbReference type="EMBL" id="BMAO01004077">
    <property type="protein sequence ID" value="GFQ92198.1"/>
    <property type="molecule type" value="Genomic_DNA"/>
</dbReference>
<dbReference type="InterPro" id="IPR017441">
    <property type="entry name" value="Protein_kinase_ATP_BS"/>
</dbReference>
<dbReference type="OrthoDB" id="6413613at2759"/>
<keyword evidence="9" id="KW-1185">Reference proteome</keyword>
<dbReference type="InterPro" id="IPR011009">
    <property type="entry name" value="Kinase-like_dom_sf"/>
</dbReference>
<evidence type="ECO:0000256" key="3">
    <source>
        <dbReference type="ARBA" id="ARBA00022741"/>
    </source>
</evidence>
<dbReference type="GO" id="GO:0005524">
    <property type="term" value="F:ATP binding"/>
    <property type="evidence" value="ECO:0007669"/>
    <property type="project" value="UniProtKB-UniRule"/>
</dbReference>
<dbReference type="FunFam" id="3.30.200.20:FF:000042">
    <property type="entry name" value="Aurora kinase A"/>
    <property type="match status" value="1"/>
</dbReference>
<proteinExistence type="predicted"/>
<protein>
    <submittedName>
        <fullName evidence="8">Ribosomal protein S6 kinase alpha-6</fullName>
    </submittedName>
</protein>
<evidence type="ECO:0000256" key="6">
    <source>
        <dbReference type="PROSITE-ProRule" id="PRU10141"/>
    </source>
</evidence>
<keyword evidence="1" id="KW-0723">Serine/threonine-protein kinase</keyword>